<dbReference type="SMART" id="SM00387">
    <property type="entry name" value="HATPase_c"/>
    <property type="match status" value="1"/>
</dbReference>
<dbReference type="InterPro" id="IPR050351">
    <property type="entry name" value="BphY/WalK/GraS-like"/>
</dbReference>
<dbReference type="SUPFAM" id="SSF55874">
    <property type="entry name" value="ATPase domain of HSP90 chaperone/DNA topoisomerase II/histidine kinase"/>
    <property type="match status" value="1"/>
</dbReference>
<protein>
    <recommendedName>
        <fullName evidence="3">histidine kinase</fullName>
        <ecNumber evidence="3">2.7.13.3</ecNumber>
    </recommendedName>
</protein>
<evidence type="ECO:0000313" key="14">
    <source>
        <dbReference type="Proteomes" id="UP000613208"/>
    </source>
</evidence>
<evidence type="ECO:0000256" key="3">
    <source>
        <dbReference type="ARBA" id="ARBA00012438"/>
    </source>
</evidence>
<comment type="subcellular location">
    <subcellularLocation>
        <location evidence="2">Cell membrane</location>
        <topology evidence="2">Multi-pass membrane protein</topology>
    </subcellularLocation>
</comment>
<dbReference type="InterPro" id="IPR036890">
    <property type="entry name" value="HATPase_C_sf"/>
</dbReference>
<dbReference type="EMBL" id="BLYI01000027">
    <property type="protein sequence ID" value="GFO84709.1"/>
    <property type="molecule type" value="Genomic_DNA"/>
</dbReference>
<keyword evidence="6 11" id="KW-0812">Transmembrane</keyword>
<keyword evidence="5" id="KW-0808">Transferase</keyword>
<dbReference type="InterPro" id="IPR004358">
    <property type="entry name" value="Sig_transdc_His_kin-like_C"/>
</dbReference>
<dbReference type="PROSITE" id="PS50109">
    <property type="entry name" value="HIS_KIN"/>
    <property type="match status" value="1"/>
</dbReference>
<evidence type="ECO:0000256" key="10">
    <source>
        <dbReference type="ARBA" id="ARBA00023136"/>
    </source>
</evidence>
<name>A0A916Q5D4_9FIRM</name>
<evidence type="ECO:0000313" key="13">
    <source>
        <dbReference type="EMBL" id="GFO84709.1"/>
    </source>
</evidence>
<keyword evidence="10 11" id="KW-0472">Membrane</keyword>
<evidence type="ECO:0000256" key="6">
    <source>
        <dbReference type="ARBA" id="ARBA00022692"/>
    </source>
</evidence>
<dbReference type="Proteomes" id="UP000613208">
    <property type="component" value="Unassembled WGS sequence"/>
</dbReference>
<dbReference type="AlphaFoldDB" id="A0A916Q5D4"/>
<proteinExistence type="predicted"/>
<dbReference type="GO" id="GO:0000155">
    <property type="term" value="F:phosphorelay sensor kinase activity"/>
    <property type="evidence" value="ECO:0007669"/>
    <property type="project" value="TreeGrafter"/>
</dbReference>
<dbReference type="GO" id="GO:0004721">
    <property type="term" value="F:phosphoprotein phosphatase activity"/>
    <property type="evidence" value="ECO:0007669"/>
    <property type="project" value="TreeGrafter"/>
</dbReference>
<evidence type="ECO:0000256" key="7">
    <source>
        <dbReference type="ARBA" id="ARBA00022777"/>
    </source>
</evidence>
<evidence type="ECO:0000256" key="5">
    <source>
        <dbReference type="ARBA" id="ARBA00022679"/>
    </source>
</evidence>
<dbReference type="RefSeq" id="WP_201310434.1">
    <property type="nucleotide sequence ID" value="NZ_BLYI01000027.1"/>
</dbReference>
<feature type="transmembrane region" description="Helical" evidence="11">
    <location>
        <begin position="7"/>
        <end position="26"/>
    </location>
</feature>
<keyword evidence="8 11" id="KW-1133">Transmembrane helix</keyword>
<evidence type="ECO:0000256" key="4">
    <source>
        <dbReference type="ARBA" id="ARBA00022475"/>
    </source>
</evidence>
<dbReference type="GO" id="GO:0005886">
    <property type="term" value="C:plasma membrane"/>
    <property type="evidence" value="ECO:0007669"/>
    <property type="project" value="UniProtKB-SubCell"/>
</dbReference>
<comment type="caution">
    <text evidence="13">The sequence shown here is derived from an EMBL/GenBank/DDBJ whole genome shotgun (WGS) entry which is preliminary data.</text>
</comment>
<dbReference type="PANTHER" id="PTHR45453">
    <property type="entry name" value="PHOSPHATE REGULON SENSOR PROTEIN PHOR"/>
    <property type="match status" value="1"/>
</dbReference>
<reference evidence="13" key="1">
    <citation type="submission" date="2020-06" db="EMBL/GenBank/DDBJ databases">
        <title>Characterization of fructooligosaccharide metabolism and fructooligosaccharide-degrading enzymes in human commensal butyrate producers.</title>
        <authorList>
            <person name="Tanno H."/>
            <person name="Fujii T."/>
            <person name="Hirano K."/>
            <person name="Maeno S."/>
            <person name="Tonozuka T."/>
            <person name="Sakamoto M."/>
            <person name="Ohkuma M."/>
            <person name="Tochio T."/>
            <person name="Endo A."/>
        </authorList>
    </citation>
    <scope>NUCLEOTIDE SEQUENCE</scope>
    <source>
        <strain evidence="13">JCM 17466</strain>
    </source>
</reference>
<dbReference type="EC" id="2.7.13.3" evidence="3"/>
<dbReference type="InterPro" id="IPR005467">
    <property type="entry name" value="His_kinase_dom"/>
</dbReference>
<dbReference type="InterPro" id="IPR003594">
    <property type="entry name" value="HATPase_dom"/>
</dbReference>
<evidence type="ECO:0000256" key="1">
    <source>
        <dbReference type="ARBA" id="ARBA00000085"/>
    </source>
</evidence>
<dbReference type="GO" id="GO:0016036">
    <property type="term" value="P:cellular response to phosphate starvation"/>
    <property type="evidence" value="ECO:0007669"/>
    <property type="project" value="TreeGrafter"/>
</dbReference>
<keyword evidence="7 13" id="KW-0418">Kinase</keyword>
<keyword evidence="14" id="KW-1185">Reference proteome</keyword>
<evidence type="ECO:0000256" key="8">
    <source>
        <dbReference type="ARBA" id="ARBA00022989"/>
    </source>
</evidence>
<organism evidence="13 14">
    <name type="scientific">Anaerostipes butyraticus</name>
    <dbReference type="NCBI Taxonomy" id="645466"/>
    <lineage>
        <taxon>Bacteria</taxon>
        <taxon>Bacillati</taxon>
        <taxon>Bacillota</taxon>
        <taxon>Clostridia</taxon>
        <taxon>Lachnospirales</taxon>
        <taxon>Lachnospiraceae</taxon>
        <taxon>Anaerostipes</taxon>
    </lineage>
</organism>
<dbReference type="PRINTS" id="PR00344">
    <property type="entry name" value="BCTRLSENSOR"/>
</dbReference>
<sequence>MRKLRKEILLFIFPAAAYNLYFVFLMENADTWNLIYLDLLLGVCFVCYLTGRMYQIRQQERKKEEYLSYDRLIARDLGEFENAEIVRHDLQIMADQLEKQVKLQGDLQDYITRWCHEVKIPLSSALLVSERIQDPQIRQSMREPLEKIRHLMNSALAGCKVQSQIFDLQIRPVHINECVRESIRNQQFFLIQKHFELDISAEDLTVYTDKEWMIYVLDQLIANAVKYAGSTPKLCIWTEESKDGIRLAVEDHGEGILPEDMRRIWEKGFTGSSHRNGQYKSTGMGLYMVSQILKRLEHQIEVESQPGSYTRFTITFRDNRRFFHL</sequence>
<keyword evidence="9" id="KW-0902">Two-component regulatory system</keyword>
<evidence type="ECO:0000259" key="12">
    <source>
        <dbReference type="PROSITE" id="PS50109"/>
    </source>
</evidence>
<evidence type="ECO:0000256" key="9">
    <source>
        <dbReference type="ARBA" id="ARBA00023012"/>
    </source>
</evidence>
<dbReference type="Gene3D" id="3.30.565.10">
    <property type="entry name" value="Histidine kinase-like ATPase, C-terminal domain"/>
    <property type="match status" value="1"/>
</dbReference>
<evidence type="ECO:0000256" key="11">
    <source>
        <dbReference type="SAM" id="Phobius"/>
    </source>
</evidence>
<dbReference type="Pfam" id="PF02518">
    <property type="entry name" value="HATPase_c"/>
    <property type="match status" value="1"/>
</dbReference>
<comment type="catalytic activity">
    <reaction evidence="1">
        <text>ATP + protein L-histidine = ADP + protein N-phospho-L-histidine.</text>
        <dbReference type="EC" id="2.7.13.3"/>
    </reaction>
</comment>
<feature type="transmembrane region" description="Helical" evidence="11">
    <location>
        <begin position="32"/>
        <end position="51"/>
    </location>
</feature>
<accession>A0A916Q5D4</accession>
<evidence type="ECO:0000256" key="2">
    <source>
        <dbReference type="ARBA" id="ARBA00004651"/>
    </source>
</evidence>
<gene>
    <name evidence="13" type="ORF">ANBU17_10560</name>
</gene>
<feature type="domain" description="Histidine kinase" evidence="12">
    <location>
        <begin position="113"/>
        <end position="320"/>
    </location>
</feature>
<keyword evidence="4" id="KW-1003">Cell membrane</keyword>
<dbReference type="PANTHER" id="PTHR45453:SF2">
    <property type="entry name" value="HISTIDINE KINASE"/>
    <property type="match status" value="1"/>
</dbReference>